<organism evidence="2 3">
    <name type="scientific">Vibrio vulnificus (strain YJ016)</name>
    <dbReference type="NCBI Taxonomy" id="196600"/>
    <lineage>
        <taxon>Bacteria</taxon>
        <taxon>Pseudomonadati</taxon>
        <taxon>Pseudomonadota</taxon>
        <taxon>Gammaproteobacteria</taxon>
        <taxon>Vibrionales</taxon>
        <taxon>Vibrionaceae</taxon>
        <taxon>Vibrio</taxon>
    </lineage>
</organism>
<name>Q7MJL7_VIBVY</name>
<evidence type="ECO:0000313" key="3">
    <source>
        <dbReference type="Proteomes" id="UP000002675"/>
    </source>
</evidence>
<dbReference type="Proteomes" id="UP000002675">
    <property type="component" value="Chromosome I"/>
</dbReference>
<dbReference type="KEGG" id="vvy:VV2145"/>
<evidence type="ECO:0000256" key="1">
    <source>
        <dbReference type="SAM" id="Phobius"/>
    </source>
</evidence>
<accession>Q7MJL7</accession>
<evidence type="ECO:0000313" key="2">
    <source>
        <dbReference type="EMBL" id="BAC94908.1"/>
    </source>
</evidence>
<proteinExistence type="predicted"/>
<keyword evidence="1" id="KW-1133">Transmembrane helix</keyword>
<dbReference type="EMBL" id="BA000037">
    <property type="protein sequence ID" value="BAC94908.1"/>
    <property type="molecule type" value="Genomic_DNA"/>
</dbReference>
<gene>
    <name evidence="2" type="ordered locus">VV2145</name>
</gene>
<dbReference type="HOGENOM" id="CLU_2588828_0_0_6"/>
<reference evidence="2 3" key="1">
    <citation type="journal article" date="2003" name="Genome Res.">
        <title>Comparative genome analysis of Vibrio vulnificus, a marine pathogen.</title>
        <authorList>
            <person name="Chen C.Y."/>
            <person name="Wu K.M."/>
            <person name="Chang Y.C."/>
            <person name="Chang C.H."/>
            <person name="Tsai H.C."/>
            <person name="Liao T.L."/>
            <person name="Liu Y.M."/>
            <person name="Chen H.J."/>
            <person name="Shen A.B."/>
            <person name="Li J.C."/>
            <person name="Su T.L."/>
            <person name="Shao C.P."/>
            <person name="Lee C.T."/>
            <person name="Hor L.I."/>
            <person name="Tsai S.F."/>
        </authorList>
    </citation>
    <scope>NUCLEOTIDE SEQUENCE [LARGE SCALE GENOMIC DNA]</scope>
    <source>
        <strain evidence="2 3">YJ016</strain>
    </source>
</reference>
<protein>
    <submittedName>
        <fullName evidence="2">Uncharacterized protein</fullName>
    </submittedName>
</protein>
<dbReference type="AlphaFoldDB" id="Q7MJL7"/>
<keyword evidence="1" id="KW-0812">Transmembrane</keyword>
<sequence>MAFEHLEALYDHRRLFFIGVSELVTVGFCHLHVVSFSHPSFSHRCLHQSVVDVCHQLLSLNVMAPSLTGRHVLVFCLNQR</sequence>
<feature type="transmembrane region" description="Helical" evidence="1">
    <location>
        <begin position="15"/>
        <end position="34"/>
    </location>
</feature>
<keyword evidence="1" id="KW-0472">Membrane</keyword>